<feature type="region of interest" description="Disordered" evidence="3">
    <location>
        <begin position="67"/>
        <end position="107"/>
    </location>
</feature>
<feature type="compositionally biased region" description="Basic residues" evidence="3">
    <location>
        <begin position="67"/>
        <end position="77"/>
    </location>
</feature>
<feature type="compositionally biased region" description="Acidic residues" evidence="3">
    <location>
        <begin position="227"/>
        <end position="242"/>
    </location>
</feature>
<feature type="compositionally biased region" description="Basic and acidic residues" evidence="3">
    <location>
        <begin position="364"/>
        <end position="378"/>
    </location>
</feature>
<evidence type="ECO:0000313" key="4">
    <source>
        <dbReference type="EMBL" id="KAK6131676.1"/>
    </source>
</evidence>
<evidence type="ECO:0000313" key="5">
    <source>
        <dbReference type="Proteomes" id="UP001318860"/>
    </source>
</evidence>
<dbReference type="Proteomes" id="UP001318860">
    <property type="component" value="Unassembled WGS sequence"/>
</dbReference>
<organism evidence="4 5">
    <name type="scientific">Rehmannia glutinosa</name>
    <name type="common">Chinese foxglove</name>
    <dbReference type="NCBI Taxonomy" id="99300"/>
    <lineage>
        <taxon>Eukaryota</taxon>
        <taxon>Viridiplantae</taxon>
        <taxon>Streptophyta</taxon>
        <taxon>Embryophyta</taxon>
        <taxon>Tracheophyta</taxon>
        <taxon>Spermatophyta</taxon>
        <taxon>Magnoliopsida</taxon>
        <taxon>eudicotyledons</taxon>
        <taxon>Gunneridae</taxon>
        <taxon>Pentapetalae</taxon>
        <taxon>asterids</taxon>
        <taxon>lamiids</taxon>
        <taxon>Lamiales</taxon>
        <taxon>Orobanchaceae</taxon>
        <taxon>Rehmannieae</taxon>
        <taxon>Rehmannia</taxon>
    </lineage>
</organism>
<feature type="region of interest" description="Disordered" evidence="3">
    <location>
        <begin position="219"/>
        <end position="268"/>
    </location>
</feature>
<feature type="compositionally biased region" description="Basic and acidic residues" evidence="3">
    <location>
        <begin position="243"/>
        <end position="259"/>
    </location>
</feature>
<feature type="region of interest" description="Disordered" evidence="3">
    <location>
        <begin position="332"/>
        <end position="378"/>
    </location>
</feature>
<accession>A0ABR0V9F9</accession>
<feature type="compositionally biased region" description="Basic and acidic residues" evidence="3">
    <location>
        <begin position="14"/>
        <end position="31"/>
    </location>
</feature>
<feature type="compositionally biased region" description="Basic and acidic residues" evidence="3">
    <location>
        <begin position="82"/>
        <end position="101"/>
    </location>
</feature>
<reference evidence="4 5" key="1">
    <citation type="journal article" date="2021" name="Comput. Struct. Biotechnol. J.">
        <title>De novo genome assembly of the potent medicinal plant Rehmannia glutinosa using nanopore technology.</title>
        <authorList>
            <person name="Ma L."/>
            <person name="Dong C."/>
            <person name="Song C."/>
            <person name="Wang X."/>
            <person name="Zheng X."/>
            <person name="Niu Y."/>
            <person name="Chen S."/>
            <person name="Feng W."/>
        </authorList>
    </citation>
    <scope>NUCLEOTIDE SEQUENCE [LARGE SCALE GENOMIC DNA]</scope>
    <source>
        <strain evidence="4">DH-2019</strain>
    </source>
</reference>
<evidence type="ECO:0000256" key="3">
    <source>
        <dbReference type="SAM" id="MobiDB-lite"/>
    </source>
</evidence>
<proteinExistence type="predicted"/>
<dbReference type="PANTHER" id="PTHR12628:SF10">
    <property type="entry name" value="HOMEOBOX DOMAIN-CONTAINING PROTEIN"/>
    <property type="match status" value="1"/>
</dbReference>
<dbReference type="PANTHER" id="PTHR12628">
    <property type="entry name" value="POLYCOMB-LIKE TRANSCRIPTION FACTOR"/>
    <property type="match status" value="1"/>
</dbReference>
<feature type="region of interest" description="Disordered" evidence="3">
    <location>
        <begin position="1"/>
        <end position="47"/>
    </location>
</feature>
<feature type="compositionally biased region" description="Basic residues" evidence="3">
    <location>
        <begin position="32"/>
        <end position="46"/>
    </location>
</feature>
<protein>
    <submittedName>
        <fullName evidence="4">Uncharacterized protein</fullName>
    </submittedName>
</protein>
<evidence type="ECO:0000256" key="1">
    <source>
        <dbReference type="ARBA" id="ARBA00004123"/>
    </source>
</evidence>
<gene>
    <name evidence="4" type="ORF">DH2020_034583</name>
</gene>
<sequence length="595" mass="68334">MPGATKRGTRKKLHREDDERTLQSMKQELKPHNKGHSSLFKRKVTKCSHEVNGKVNLKKKIVNKAVVHKTKTSKKRPSLSGLKDKPSTISTKENEKTDDRGVKRRRRIKKRKNNVELDEASRLLRRTRYLLIKIKLEQNFIDAYSTEGWKGQSREKIKPEKELQRAKKQILKYKVGIRETLHQLDLLCSEGRINDSAVAPDGSVHHEHDVFKEEAALPDGGSSMLCQEEEWPSDDSEDDDYDPDRIEHSCSDSMSRSESDASDYSSSFLGSLEDETGIIEERSNRSFDYLDLIGVDSDEINDGAVVCRPRQRAAVDYIKLYDEMFGKNATENEQISDDEDWGPRKRKRKVKETDAASTLMTLGETEKRNSEESPSELKERQLIKKIKRPIFRLPHNAVEKLRLVFAENELPARALRVSLAKQLDLEFEKAGRSHDDVSPSIQKESISETAKGDNPDQMASRDNMSSENPKSLKLFVRRRNTHLLTHSFKIKQRRKPLLQTADCNQINVDLGDDVSLKHLREKAKEAKKKLNCKSRGAMLKAESEMERLCEIKSRVEKLQQVLLEVPSWRFGKSRAINKCDPSVIFVPVAEVREKR</sequence>
<name>A0ABR0V9F9_REHGL</name>
<keyword evidence="2" id="KW-0539">Nucleus</keyword>
<dbReference type="EMBL" id="JABTTQ020001347">
    <property type="protein sequence ID" value="KAK6131676.1"/>
    <property type="molecule type" value="Genomic_DNA"/>
</dbReference>
<feature type="region of interest" description="Disordered" evidence="3">
    <location>
        <begin position="431"/>
        <end position="468"/>
    </location>
</feature>
<comment type="subcellular location">
    <subcellularLocation>
        <location evidence="1">Nucleus</location>
    </subcellularLocation>
</comment>
<feature type="compositionally biased region" description="Polar residues" evidence="3">
    <location>
        <begin position="439"/>
        <end position="448"/>
    </location>
</feature>
<keyword evidence="5" id="KW-1185">Reference proteome</keyword>
<comment type="caution">
    <text evidence="4">The sequence shown here is derived from an EMBL/GenBank/DDBJ whole genome shotgun (WGS) entry which is preliminary data.</text>
</comment>
<evidence type="ECO:0000256" key="2">
    <source>
        <dbReference type="ARBA" id="ARBA00023242"/>
    </source>
</evidence>